<evidence type="ECO:0000313" key="5">
    <source>
        <dbReference type="Proteomes" id="UP000784294"/>
    </source>
</evidence>
<keyword evidence="5" id="KW-1185">Reference proteome</keyword>
<evidence type="ECO:0000256" key="1">
    <source>
        <dbReference type="ARBA" id="ARBA00022763"/>
    </source>
</evidence>
<accession>A0A448WAK7</accession>
<reference evidence="4" key="1">
    <citation type="submission" date="2018-11" db="EMBL/GenBank/DDBJ databases">
        <authorList>
            <consortium name="Pathogen Informatics"/>
        </authorList>
    </citation>
    <scope>NUCLEOTIDE SEQUENCE</scope>
</reference>
<organism evidence="4 5">
    <name type="scientific">Protopolystoma xenopodis</name>
    <dbReference type="NCBI Taxonomy" id="117903"/>
    <lineage>
        <taxon>Eukaryota</taxon>
        <taxon>Metazoa</taxon>
        <taxon>Spiralia</taxon>
        <taxon>Lophotrochozoa</taxon>
        <taxon>Platyhelminthes</taxon>
        <taxon>Monogenea</taxon>
        <taxon>Polyopisthocotylea</taxon>
        <taxon>Polystomatidea</taxon>
        <taxon>Polystomatidae</taxon>
        <taxon>Protopolystoma</taxon>
    </lineage>
</organism>
<keyword evidence="3" id="KW-0234">DNA repair</keyword>
<keyword evidence="1" id="KW-0227">DNA damage</keyword>
<dbReference type="PANTHER" id="PTHR10150:SF0">
    <property type="entry name" value="DNA REPAIR ENDONUCLEASE XPF"/>
    <property type="match status" value="1"/>
</dbReference>
<dbReference type="EMBL" id="CAAALY010000888">
    <property type="protein sequence ID" value="VEL07038.1"/>
    <property type="molecule type" value="Genomic_DNA"/>
</dbReference>
<evidence type="ECO:0000256" key="2">
    <source>
        <dbReference type="ARBA" id="ARBA00022801"/>
    </source>
</evidence>
<dbReference type="GO" id="GO:0000014">
    <property type="term" value="F:single-stranded DNA endodeoxyribonuclease activity"/>
    <property type="evidence" value="ECO:0007669"/>
    <property type="project" value="TreeGrafter"/>
</dbReference>
<dbReference type="OrthoDB" id="361020at2759"/>
<dbReference type="GO" id="GO:0003697">
    <property type="term" value="F:single-stranded DNA binding"/>
    <property type="evidence" value="ECO:0007669"/>
    <property type="project" value="TreeGrafter"/>
</dbReference>
<dbReference type="Gene3D" id="3.40.50.10130">
    <property type="match status" value="1"/>
</dbReference>
<dbReference type="GO" id="GO:0003684">
    <property type="term" value="F:damaged DNA binding"/>
    <property type="evidence" value="ECO:0007669"/>
    <property type="project" value="TreeGrafter"/>
</dbReference>
<keyword evidence="2" id="KW-0378">Hydrolase</keyword>
<gene>
    <name evidence="4" type="ORF">PXEA_LOCUS478</name>
</gene>
<dbReference type="Proteomes" id="UP000784294">
    <property type="component" value="Unassembled WGS sequence"/>
</dbReference>
<evidence type="ECO:0000313" key="4">
    <source>
        <dbReference type="EMBL" id="VEL07038.1"/>
    </source>
</evidence>
<name>A0A448WAK7_9PLAT</name>
<dbReference type="GO" id="GO:0000110">
    <property type="term" value="C:nucleotide-excision repair factor 1 complex"/>
    <property type="evidence" value="ECO:0007669"/>
    <property type="project" value="TreeGrafter"/>
</dbReference>
<comment type="caution">
    <text evidence="4">The sequence shown here is derived from an EMBL/GenBank/DDBJ whole genome shotgun (WGS) entry which is preliminary data.</text>
</comment>
<dbReference type="GO" id="GO:0000712">
    <property type="term" value="P:resolution of meiotic recombination intermediates"/>
    <property type="evidence" value="ECO:0007669"/>
    <property type="project" value="TreeGrafter"/>
</dbReference>
<evidence type="ECO:0000256" key="3">
    <source>
        <dbReference type="ARBA" id="ARBA00023204"/>
    </source>
</evidence>
<sequence>MGMFNAHSPTLEIITHTIDSGLVSTSDTPFHDGGHFNQPTYFGFSLYTGRHALPTRGEFNSHHLLSRLALLTLHFPNLRLIWSVTPYCTAELFSELKMGRLEPTVGKLPQVLSLWIFVIMLSINLAKLPEAALSDILLLSILHLNTICWQLMTWNHPIFYTFLGHVR</sequence>
<dbReference type="GO" id="GO:0000724">
    <property type="term" value="P:double-strand break repair via homologous recombination"/>
    <property type="evidence" value="ECO:0007669"/>
    <property type="project" value="TreeGrafter"/>
</dbReference>
<proteinExistence type="predicted"/>
<dbReference type="GO" id="GO:1901255">
    <property type="term" value="P:nucleotide-excision repair involved in interstrand cross-link repair"/>
    <property type="evidence" value="ECO:0007669"/>
    <property type="project" value="TreeGrafter"/>
</dbReference>
<protein>
    <submittedName>
        <fullName evidence="4">Uncharacterized protein</fullName>
    </submittedName>
</protein>
<dbReference type="PANTHER" id="PTHR10150">
    <property type="entry name" value="DNA REPAIR ENDONUCLEASE XPF"/>
    <property type="match status" value="1"/>
</dbReference>
<dbReference type="AlphaFoldDB" id="A0A448WAK7"/>